<evidence type="ECO:0000313" key="2">
    <source>
        <dbReference type="Proteomes" id="UP000078272"/>
    </source>
</evidence>
<organism evidence="1 2">
    <name type="scientific">Aureimonas ureilytica</name>
    <dbReference type="NCBI Taxonomy" id="401562"/>
    <lineage>
        <taxon>Bacteria</taxon>
        <taxon>Pseudomonadati</taxon>
        <taxon>Pseudomonadota</taxon>
        <taxon>Alphaproteobacteria</taxon>
        <taxon>Hyphomicrobiales</taxon>
        <taxon>Aurantimonadaceae</taxon>
        <taxon>Aureimonas</taxon>
    </lineage>
</organism>
<dbReference type="PATRIC" id="fig|401562.3.peg.3415"/>
<dbReference type="RefSeq" id="WP_058636026.1">
    <property type="nucleotide sequence ID" value="NZ_LDPZ01000043.1"/>
</dbReference>
<name>A0A175R4E6_9HYPH</name>
<dbReference type="OrthoDB" id="9921472at2"/>
<evidence type="ECO:0008006" key="3">
    <source>
        <dbReference type="Google" id="ProtNLM"/>
    </source>
</evidence>
<dbReference type="SUPFAM" id="SSF52540">
    <property type="entry name" value="P-loop containing nucleoside triphosphate hydrolases"/>
    <property type="match status" value="1"/>
</dbReference>
<gene>
    <name evidence="1" type="ORF">NS226_17400</name>
</gene>
<accession>A0A175R4E6</accession>
<dbReference type="Proteomes" id="UP000078272">
    <property type="component" value="Unassembled WGS sequence"/>
</dbReference>
<dbReference type="EMBL" id="LDPZ01000043">
    <property type="protein sequence ID" value="KTQ88024.1"/>
    <property type="molecule type" value="Genomic_DNA"/>
</dbReference>
<reference evidence="1 2" key="1">
    <citation type="journal article" date="2016" name="Front. Microbiol.">
        <title>Genomic Resource of Rice Seed Associated Bacteria.</title>
        <authorList>
            <person name="Midha S."/>
            <person name="Bansal K."/>
            <person name="Sharma S."/>
            <person name="Kumar N."/>
            <person name="Patil P.P."/>
            <person name="Chaudhry V."/>
            <person name="Patil P.B."/>
        </authorList>
    </citation>
    <scope>NUCLEOTIDE SEQUENCE [LARGE SCALE GENOMIC DNA]</scope>
    <source>
        <strain evidence="1 2">NS226</strain>
    </source>
</reference>
<evidence type="ECO:0000313" key="1">
    <source>
        <dbReference type="EMBL" id="KTQ88024.1"/>
    </source>
</evidence>
<dbReference type="AlphaFoldDB" id="A0A175R4E6"/>
<sequence length="281" mass="31016">MAEQASSPAFPISLPALIATITGESAVGKTTIMTVVADILTLAKQPFVAFQADDKPRLQQMLGARVVDLTVDPDRLIEHPSLLRTAYTPVYTACSEATRSGTSVLLDSGARELEHITSFMDDVGLNEDLQHWKLPMLAFVPLQADPESIGAAAVAWRRLRDVVPDAHLVLVENLHDRGRIDRLRPQSPARKLFEKELVPLVADAPRLVMPMLVTDFWQPFEESGTRFLKVMALDAEEGAKRFSMSVGDFKIARGNVTRFFRHMQAEMAKVIALQSADGRNG</sequence>
<proteinExistence type="predicted"/>
<protein>
    <recommendedName>
        <fullName evidence="3">CobQ/CobB/MinD/ParA nucleotide binding domain-containing protein</fullName>
    </recommendedName>
</protein>
<comment type="caution">
    <text evidence="1">The sequence shown here is derived from an EMBL/GenBank/DDBJ whole genome shotgun (WGS) entry which is preliminary data.</text>
</comment>
<dbReference type="InterPro" id="IPR027417">
    <property type="entry name" value="P-loop_NTPase"/>
</dbReference>